<organism evidence="4 5">
    <name type="scientific">Lingula anatina</name>
    <name type="common">Brachiopod</name>
    <name type="synonym">Lingula unguis</name>
    <dbReference type="NCBI Taxonomy" id="7574"/>
    <lineage>
        <taxon>Eukaryota</taxon>
        <taxon>Metazoa</taxon>
        <taxon>Spiralia</taxon>
        <taxon>Lophotrochozoa</taxon>
        <taxon>Brachiopoda</taxon>
        <taxon>Linguliformea</taxon>
        <taxon>Lingulata</taxon>
        <taxon>Lingulida</taxon>
        <taxon>Linguloidea</taxon>
        <taxon>Lingulidae</taxon>
        <taxon>Lingula</taxon>
    </lineage>
</organism>
<evidence type="ECO:0000259" key="3">
    <source>
        <dbReference type="PROSITE" id="PS51186"/>
    </source>
</evidence>
<dbReference type="OrthoDB" id="41532at2759"/>
<name>A0A1S3HXK5_LINAN</name>
<evidence type="ECO:0000256" key="2">
    <source>
        <dbReference type="SAM" id="Phobius"/>
    </source>
</evidence>
<dbReference type="Pfam" id="PF00583">
    <property type="entry name" value="Acetyltransf_1"/>
    <property type="match status" value="1"/>
</dbReference>
<accession>A0A1S3HXK5</accession>
<evidence type="ECO:0000313" key="4">
    <source>
        <dbReference type="Proteomes" id="UP000085678"/>
    </source>
</evidence>
<feature type="transmembrane region" description="Helical" evidence="2">
    <location>
        <begin position="48"/>
        <end position="65"/>
    </location>
</feature>
<reference evidence="5" key="1">
    <citation type="submission" date="2025-08" db="UniProtKB">
        <authorList>
            <consortium name="RefSeq"/>
        </authorList>
    </citation>
    <scope>IDENTIFICATION</scope>
    <source>
        <tissue evidence="5">Gonads</tissue>
    </source>
</reference>
<dbReference type="CDD" id="cd04301">
    <property type="entry name" value="NAT_SF"/>
    <property type="match status" value="1"/>
</dbReference>
<proteinExistence type="predicted"/>
<keyword evidence="2" id="KW-0472">Membrane</keyword>
<keyword evidence="4" id="KW-1185">Reference proteome</keyword>
<keyword evidence="2" id="KW-0812">Transmembrane</keyword>
<dbReference type="PANTHER" id="PTHR13947:SF37">
    <property type="entry name" value="LD18367P"/>
    <property type="match status" value="1"/>
</dbReference>
<dbReference type="AlphaFoldDB" id="A0A1S3HXK5"/>
<dbReference type="STRING" id="7574.A0A1S3HXK5"/>
<protein>
    <submittedName>
        <fullName evidence="5">Probable N-acetyltransferase camello</fullName>
    </submittedName>
</protein>
<dbReference type="InParanoid" id="A0A1S3HXK5"/>
<keyword evidence="1" id="KW-0808">Transferase</keyword>
<dbReference type="RefSeq" id="XP_013390743.1">
    <property type="nucleotide sequence ID" value="XM_013535289.1"/>
</dbReference>
<feature type="transmembrane region" description="Helical" evidence="2">
    <location>
        <begin position="71"/>
        <end position="92"/>
    </location>
</feature>
<dbReference type="PANTHER" id="PTHR13947">
    <property type="entry name" value="GNAT FAMILY N-ACETYLTRANSFERASE"/>
    <property type="match status" value="1"/>
</dbReference>
<dbReference type="PROSITE" id="PS51186">
    <property type="entry name" value="GNAT"/>
    <property type="match status" value="1"/>
</dbReference>
<feature type="domain" description="N-acetyltransferase" evidence="3">
    <location>
        <begin position="75"/>
        <end position="232"/>
    </location>
</feature>
<evidence type="ECO:0000313" key="5">
    <source>
        <dbReference type="RefSeq" id="XP_013390743.1"/>
    </source>
</evidence>
<sequence>MQTTAKTNRKSVSIRPLKTDHIECELVWEMIVRNISNALLVQSIIKGMKQPIAIAVAFVTFALFYQTTGLFVLSGAVACVTLLGGGLLNGYYGINRIFAGSPASKRKLYTYFNMRVERQFWVAECDDKIIGCAGIQEASPTNGLDESPGTVAELRWMVVEAEYRRFGAASALLGNAIEFCKTRGYKELTLVTSEVQNNAICFYLKYGFEEIGQYTLDNLFPLFRLKMHKFRLYLQQST</sequence>
<dbReference type="GeneID" id="106159103"/>
<dbReference type="InterPro" id="IPR000182">
    <property type="entry name" value="GNAT_dom"/>
</dbReference>
<dbReference type="GO" id="GO:0008080">
    <property type="term" value="F:N-acetyltransferase activity"/>
    <property type="evidence" value="ECO:0007669"/>
    <property type="project" value="InterPro"/>
</dbReference>
<dbReference type="SUPFAM" id="SSF55729">
    <property type="entry name" value="Acyl-CoA N-acyltransferases (Nat)"/>
    <property type="match status" value="1"/>
</dbReference>
<dbReference type="KEGG" id="lak:106159103"/>
<dbReference type="Gene3D" id="3.40.630.30">
    <property type="match status" value="1"/>
</dbReference>
<evidence type="ECO:0000256" key="1">
    <source>
        <dbReference type="ARBA" id="ARBA00022679"/>
    </source>
</evidence>
<dbReference type="Proteomes" id="UP000085678">
    <property type="component" value="Unplaced"/>
</dbReference>
<dbReference type="InterPro" id="IPR016181">
    <property type="entry name" value="Acyl_CoA_acyltransferase"/>
</dbReference>
<keyword evidence="2" id="KW-1133">Transmembrane helix</keyword>
<gene>
    <name evidence="5" type="primary">LOC106159103</name>
</gene>
<dbReference type="InterPro" id="IPR050769">
    <property type="entry name" value="NAT_camello-type"/>
</dbReference>